<dbReference type="GO" id="GO:0005304">
    <property type="term" value="F:L-valine transmembrane transporter activity"/>
    <property type="evidence" value="ECO:0007669"/>
    <property type="project" value="TreeGrafter"/>
</dbReference>
<dbReference type="Proteomes" id="UP000536262">
    <property type="component" value="Unassembled WGS sequence"/>
</dbReference>
<feature type="domain" description="ABC transporter" evidence="4">
    <location>
        <begin position="5"/>
        <end position="256"/>
    </location>
</feature>
<dbReference type="InterPro" id="IPR051120">
    <property type="entry name" value="ABC_AA/LPS_Transport"/>
</dbReference>
<dbReference type="InterPro" id="IPR003439">
    <property type="entry name" value="ABC_transporter-like_ATP-bd"/>
</dbReference>
<evidence type="ECO:0000256" key="1">
    <source>
        <dbReference type="ARBA" id="ARBA00022448"/>
    </source>
</evidence>
<dbReference type="InterPro" id="IPR032823">
    <property type="entry name" value="BCA_ABC_TP_C"/>
</dbReference>
<dbReference type="SUPFAM" id="SSF52540">
    <property type="entry name" value="P-loop containing nucleoside triphosphate hydrolases"/>
    <property type="match status" value="1"/>
</dbReference>
<dbReference type="PROSITE" id="PS50893">
    <property type="entry name" value="ABC_TRANSPORTER_2"/>
    <property type="match status" value="1"/>
</dbReference>
<dbReference type="InterPro" id="IPR027417">
    <property type="entry name" value="P-loop_NTPase"/>
</dbReference>
<keyword evidence="2" id="KW-0547">Nucleotide-binding</keyword>
<evidence type="ECO:0000256" key="2">
    <source>
        <dbReference type="ARBA" id="ARBA00022741"/>
    </source>
</evidence>
<evidence type="ECO:0000313" key="6">
    <source>
        <dbReference type="Proteomes" id="UP000536262"/>
    </source>
</evidence>
<dbReference type="GO" id="GO:0005886">
    <property type="term" value="C:plasma membrane"/>
    <property type="evidence" value="ECO:0007669"/>
    <property type="project" value="TreeGrafter"/>
</dbReference>
<keyword evidence="6" id="KW-1185">Reference proteome</keyword>
<dbReference type="RefSeq" id="WP_184702731.1">
    <property type="nucleotide sequence ID" value="NZ_BAABEG010000004.1"/>
</dbReference>
<dbReference type="GO" id="GO:1903805">
    <property type="term" value="P:L-valine import across plasma membrane"/>
    <property type="evidence" value="ECO:0007669"/>
    <property type="project" value="TreeGrafter"/>
</dbReference>
<keyword evidence="1" id="KW-0813">Transport</keyword>
<organism evidence="5 6">
    <name type="scientific">Aminobacter aganoensis</name>
    <dbReference type="NCBI Taxonomy" id="83264"/>
    <lineage>
        <taxon>Bacteria</taxon>
        <taxon>Pseudomonadati</taxon>
        <taxon>Pseudomonadota</taxon>
        <taxon>Alphaproteobacteria</taxon>
        <taxon>Hyphomicrobiales</taxon>
        <taxon>Phyllobacteriaceae</taxon>
        <taxon>Aminobacter</taxon>
    </lineage>
</organism>
<dbReference type="GO" id="GO:0015808">
    <property type="term" value="P:L-alanine transport"/>
    <property type="evidence" value="ECO:0007669"/>
    <property type="project" value="TreeGrafter"/>
</dbReference>
<accession>A0A7X0KP38</accession>
<dbReference type="Pfam" id="PF12399">
    <property type="entry name" value="BCA_ABC_TP_C"/>
    <property type="match status" value="1"/>
</dbReference>
<reference evidence="5 6" key="1">
    <citation type="submission" date="2020-08" db="EMBL/GenBank/DDBJ databases">
        <title>Genomic Encyclopedia of Type Strains, Phase IV (KMG-IV): sequencing the most valuable type-strain genomes for metagenomic binning, comparative biology and taxonomic classification.</title>
        <authorList>
            <person name="Goeker M."/>
        </authorList>
    </citation>
    <scope>NUCLEOTIDE SEQUENCE [LARGE SCALE GENOMIC DNA]</scope>
    <source>
        <strain evidence="5 6">DSM 7051</strain>
    </source>
</reference>
<protein>
    <submittedName>
        <fullName evidence="5">ABC-type branched-subunit amino acid transport system ATPase component</fullName>
    </submittedName>
</protein>
<gene>
    <name evidence="5" type="ORF">GGR00_005646</name>
</gene>
<dbReference type="Gene3D" id="3.40.50.300">
    <property type="entry name" value="P-loop containing nucleotide triphosphate hydrolases"/>
    <property type="match status" value="1"/>
</dbReference>
<dbReference type="GO" id="GO:0015192">
    <property type="term" value="F:L-phenylalanine transmembrane transporter activity"/>
    <property type="evidence" value="ECO:0007669"/>
    <property type="project" value="TreeGrafter"/>
</dbReference>
<evidence type="ECO:0000313" key="5">
    <source>
        <dbReference type="EMBL" id="MBB6357822.1"/>
    </source>
</evidence>
<dbReference type="PANTHER" id="PTHR45772">
    <property type="entry name" value="CONSERVED COMPONENT OF ABC TRANSPORTER FOR NATURAL AMINO ACIDS-RELATED"/>
    <property type="match status" value="1"/>
</dbReference>
<dbReference type="PANTHER" id="PTHR45772:SF7">
    <property type="entry name" value="AMINO ACID ABC TRANSPORTER ATP-BINDING PROTEIN"/>
    <property type="match status" value="1"/>
</dbReference>
<dbReference type="Pfam" id="PF00005">
    <property type="entry name" value="ABC_tran"/>
    <property type="match status" value="1"/>
</dbReference>
<dbReference type="GO" id="GO:0016887">
    <property type="term" value="F:ATP hydrolysis activity"/>
    <property type="evidence" value="ECO:0007669"/>
    <property type="project" value="InterPro"/>
</dbReference>
<proteinExistence type="predicted"/>
<dbReference type="GO" id="GO:0005524">
    <property type="term" value="F:ATP binding"/>
    <property type="evidence" value="ECO:0007669"/>
    <property type="project" value="UniProtKB-KW"/>
</dbReference>
<dbReference type="GO" id="GO:1903806">
    <property type="term" value="P:L-isoleucine import across plasma membrane"/>
    <property type="evidence" value="ECO:0007669"/>
    <property type="project" value="TreeGrafter"/>
</dbReference>
<keyword evidence="3" id="KW-0067">ATP-binding</keyword>
<dbReference type="GO" id="GO:0042941">
    <property type="term" value="P:D-alanine transmembrane transport"/>
    <property type="evidence" value="ECO:0007669"/>
    <property type="project" value="TreeGrafter"/>
</dbReference>
<comment type="caution">
    <text evidence="5">The sequence shown here is derived from an EMBL/GenBank/DDBJ whole genome shotgun (WGS) entry which is preliminary data.</text>
</comment>
<name>A0A7X0KP38_9HYPH</name>
<sequence length="257" mass="28597">MSHLFSARDVSVRFGGLQALDKLSLDVDEGTIIGLIGPNGSGKTTFFNALTGLCQTAGGQLLLDGTDITGLEPRHVYSRGVTRTFQRSRLCLSLSVFDNVVIGRQNSLDLNIVSNLLQRGRFNAAVRENHERVRALLATFSEMLAGRIFDPLHSLNMIDRRRIEVCRALVAEPRLLLLDEPSAGMTPDETHEFMDDILKVRSNNPRMSIIIIEHEMDLMRRVAERCIVLNYGRKVADGTFDAVVADPWVQEAYLGTS</sequence>
<evidence type="ECO:0000259" key="4">
    <source>
        <dbReference type="PROSITE" id="PS50893"/>
    </source>
</evidence>
<dbReference type="SMART" id="SM00382">
    <property type="entry name" value="AAA"/>
    <property type="match status" value="1"/>
</dbReference>
<dbReference type="AlphaFoldDB" id="A0A7X0KP38"/>
<dbReference type="EMBL" id="JACHOU010000033">
    <property type="protein sequence ID" value="MBB6357822.1"/>
    <property type="molecule type" value="Genomic_DNA"/>
</dbReference>
<dbReference type="InterPro" id="IPR003593">
    <property type="entry name" value="AAA+_ATPase"/>
</dbReference>
<dbReference type="GO" id="GO:0015188">
    <property type="term" value="F:L-isoleucine transmembrane transporter activity"/>
    <property type="evidence" value="ECO:0007669"/>
    <property type="project" value="TreeGrafter"/>
</dbReference>
<evidence type="ECO:0000256" key="3">
    <source>
        <dbReference type="ARBA" id="ARBA00022840"/>
    </source>
</evidence>